<dbReference type="RefSeq" id="WP_151112071.1">
    <property type="nucleotide sequence ID" value="NZ_WKJQ01000001.1"/>
</dbReference>
<accession>A0A6A8G7G6</accession>
<evidence type="ECO:0000256" key="1">
    <source>
        <dbReference type="SAM" id="Phobius"/>
    </source>
</evidence>
<proteinExistence type="predicted"/>
<comment type="caution">
    <text evidence="2">The sequence shown here is derived from an EMBL/GenBank/DDBJ whole genome shotgun (WGS) entry which is preliminary data.</text>
</comment>
<reference evidence="2 3" key="1">
    <citation type="submission" date="2019-11" db="EMBL/GenBank/DDBJ databases">
        <title>Whole genome sequence of Haloferax sp. MBLA0078.</title>
        <authorList>
            <person name="Seo M.-J."/>
            <person name="Cho E.-S."/>
        </authorList>
    </citation>
    <scope>NUCLEOTIDE SEQUENCE [LARGE SCALE GENOMIC DNA]</scope>
    <source>
        <strain evidence="2 3">MBLA0078</strain>
    </source>
</reference>
<evidence type="ECO:0000313" key="3">
    <source>
        <dbReference type="Proteomes" id="UP000443423"/>
    </source>
</evidence>
<dbReference type="Proteomes" id="UP000443423">
    <property type="component" value="Unassembled WGS sequence"/>
</dbReference>
<evidence type="ECO:0000313" key="2">
    <source>
        <dbReference type="EMBL" id="MRW97079.1"/>
    </source>
</evidence>
<sequence>MSLRTVVEDSAFRTLLGAGIGIGVLTLVVTYVQTGQIDVVSLVLFVALVALFGALLVTYWDYMEQRAETE</sequence>
<keyword evidence="3" id="KW-1185">Reference proteome</keyword>
<gene>
    <name evidence="2" type="ORF">GJR99_10920</name>
</gene>
<keyword evidence="1" id="KW-1133">Transmembrane helix</keyword>
<dbReference type="EMBL" id="WKJQ01000001">
    <property type="protein sequence ID" value="MRW97079.1"/>
    <property type="molecule type" value="Genomic_DNA"/>
</dbReference>
<protein>
    <submittedName>
        <fullName evidence="2">Uncharacterized protein</fullName>
    </submittedName>
</protein>
<keyword evidence="1" id="KW-0472">Membrane</keyword>
<feature type="transmembrane region" description="Helical" evidence="1">
    <location>
        <begin position="12"/>
        <end position="33"/>
    </location>
</feature>
<dbReference type="AlphaFoldDB" id="A0A6A8G7G6"/>
<dbReference type="OrthoDB" id="286356at2157"/>
<name>A0A6A8G7G6_9EURY</name>
<keyword evidence="1" id="KW-0812">Transmembrane</keyword>
<feature type="transmembrane region" description="Helical" evidence="1">
    <location>
        <begin position="39"/>
        <end position="60"/>
    </location>
</feature>
<organism evidence="2 3">
    <name type="scientific">Haloferax marinum</name>
    <dbReference type="NCBI Taxonomy" id="2666143"/>
    <lineage>
        <taxon>Archaea</taxon>
        <taxon>Methanobacteriati</taxon>
        <taxon>Methanobacteriota</taxon>
        <taxon>Stenosarchaea group</taxon>
        <taxon>Halobacteria</taxon>
        <taxon>Halobacteriales</taxon>
        <taxon>Haloferacaceae</taxon>
        <taxon>Haloferax</taxon>
    </lineage>
</organism>